<dbReference type="PANTHER" id="PTHR43525">
    <property type="entry name" value="PROTEIN MALY"/>
    <property type="match status" value="1"/>
</dbReference>
<dbReference type="Pfam" id="PF00155">
    <property type="entry name" value="Aminotran_1_2"/>
    <property type="match status" value="1"/>
</dbReference>
<keyword evidence="4 7" id="KW-0456">Lyase</keyword>
<dbReference type="EC" id="4.4.1.13" evidence="2"/>
<evidence type="ECO:0000256" key="1">
    <source>
        <dbReference type="ARBA" id="ARBA00001933"/>
    </source>
</evidence>
<dbReference type="NCBIfam" id="TIGR04350">
    <property type="entry name" value="C_S_lyase_PatB"/>
    <property type="match status" value="1"/>
</dbReference>
<dbReference type="InterPro" id="IPR015424">
    <property type="entry name" value="PyrdxlP-dep_Trfase"/>
</dbReference>
<comment type="caution">
    <text evidence="7">The sequence shown here is derived from an EMBL/GenBank/DDBJ whole genome shotgun (WGS) entry which is preliminary data.</text>
</comment>
<comment type="similarity">
    <text evidence="5">Belongs to the class-II pyridoxal-phosphate-dependent aminotransferase family. MalY/PatB cystathionine beta-lyase subfamily.</text>
</comment>
<evidence type="ECO:0000256" key="4">
    <source>
        <dbReference type="ARBA" id="ARBA00023239"/>
    </source>
</evidence>
<dbReference type="RefSeq" id="WP_241712304.1">
    <property type="nucleotide sequence ID" value="NZ_JALBUF010000002.1"/>
</dbReference>
<accession>A0A9X1V8D5</accession>
<dbReference type="CDD" id="cd00609">
    <property type="entry name" value="AAT_like"/>
    <property type="match status" value="1"/>
</dbReference>
<gene>
    <name evidence="7" type="primary">patB</name>
    <name evidence="7" type="ORF">MM817_00959</name>
</gene>
<evidence type="ECO:0000256" key="5">
    <source>
        <dbReference type="ARBA" id="ARBA00037974"/>
    </source>
</evidence>
<dbReference type="InterPro" id="IPR015421">
    <property type="entry name" value="PyrdxlP-dep_Trfase_major"/>
</dbReference>
<name>A0A9X1V8D5_9BACL</name>
<dbReference type="InterPro" id="IPR004839">
    <property type="entry name" value="Aminotransferase_I/II_large"/>
</dbReference>
<organism evidence="7 8">
    <name type="scientific">Sulfoacidibacillus ferrooxidans</name>
    <dbReference type="NCBI Taxonomy" id="2005001"/>
    <lineage>
        <taxon>Bacteria</taxon>
        <taxon>Bacillati</taxon>
        <taxon>Bacillota</taxon>
        <taxon>Bacilli</taxon>
        <taxon>Bacillales</taxon>
        <taxon>Alicyclobacillaceae</taxon>
        <taxon>Sulfoacidibacillus</taxon>
    </lineage>
</organism>
<protein>
    <recommendedName>
        <fullName evidence="2">cysteine-S-conjugate beta-lyase</fullName>
        <ecNumber evidence="2">4.4.1.13</ecNumber>
    </recommendedName>
</protein>
<evidence type="ECO:0000313" key="8">
    <source>
        <dbReference type="Proteomes" id="UP001139263"/>
    </source>
</evidence>
<dbReference type="InterPro" id="IPR015422">
    <property type="entry name" value="PyrdxlP-dep_Trfase_small"/>
</dbReference>
<evidence type="ECO:0000259" key="6">
    <source>
        <dbReference type="Pfam" id="PF00155"/>
    </source>
</evidence>
<dbReference type="InterPro" id="IPR051798">
    <property type="entry name" value="Class-II_PLP-Dep_Aminotrans"/>
</dbReference>
<dbReference type="SUPFAM" id="SSF53383">
    <property type="entry name" value="PLP-dependent transferases"/>
    <property type="match status" value="1"/>
</dbReference>
<feature type="domain" description="Aminotransferase class I/classII large" evidence="6">
    <location>
        <begin position="29"/>
        <end position="379"/>
    </location>
</feature>
<dbReference type="GO" id="GO:0030170">
    <property type="term" value="F:pyridoxal phosphate binding"/>
    <property type="evidence" value="ECO:0007669"/>
    <property type="project" value="InterPro"/>
</dbReference>
<reference evidence="7" key="1">
    <citation type="submission" date="2022-03" db="EMBL/GenBank/DDBJ databases">
        <title>Draft Genome Sequence of Firmicute Strain S0AB, a Heterotrophic Iron/Sulfur-Oxidizing Extreme Acidophile.</title>
        <authorList>
            <person name="Vergara E."/>
            <person name="Pakostova E."/>
            <person name="Johnson D.B."/>
            <person name="Holmes D.S."/>
        </authorList>
    </citation>
    <scope>NUCLEOTIDE SEQUENCE</scope>
    <source>
        <strain evidence="7">S0AB</strain>
    </source>
</reference>
<dbReference type="InterPro" id="IPR027619">
    <property type="entry name" value="C-S_lyase_PatB-like"/>
</dbReference>
<evidence type="ECO:0000256" key="2">
    <source>
        <dbReference type="ARBA" id="ARBA00012224"/>
    </source>
</evidence>
<dbReference type="Gene3D" id="3.40.640.10">
    <property type="entry name" value="Type I PLP-dependent aspartate aminotransferase-like (Major domain)"/>
    <property type="match status" value="1"/>
</dbReference>
<keyword evidence="3" id="KW-0663">Pyridoxal phosphate</keyword>
<sequence length="393" mass="45083">MDFDQLYDRRHTASLKWDALLQLYGAEDLLPLWVADMDFRVPNEVLSALHERVEHGIFGYQSPREDQTQAIVDWWQKRHQFHIEPEWIVYAPGVVPSLSLAVQELTDPQDKVIIQPPVYPPFTKVVKENDRQVVHNPLHHEHGRYTIDFENLEQRLQEGAKMLILCNPHNPVGRVFDHSELTRLGDLCERYGTLVVSDEIHGDLVYTPHKHIPFASVDERFMQFSLTCAAPSKTFNIAGFHASYMVIPNETLRKTFSKALDRLALRSQNVLSSTAMLAAYRHGEPWLDELLPYLKENLTFLQEELQKRIPEISMEMPEGTYLAWLDCRKLGLDGEELKKFMIEKAKLALNDGAAFGLGGEGFMRVNVACPRTTLVQAIHQLEHAVTELHASRS</sequence>
<dbReference type="GO" id="GO:0047804">
    <property type="term" value="F:cysteine-S-conjugate beta-lyase activity"/>
    <property type="evidence" value="ECO:0007669"/>
    <property type="project" value="UniProtKB-EC"/>
</dbReference>
<dbReference type="Proteomes" id="UP001139263">
    <property type="component" value="Unassembled WGS sequence"/>
</dbReference>
<evidence type="ECO:0000313" key="7">
    <source>
        <dbReference type="EMBL" id="MCI0182690.1"/>
    </source>
</evidence>
<dbReference type="PANTHER" id="PTHR43525:SF1">
    <property type="entry name" value="PROTEIN MALY"/>
    <property type="match status" value="1"/>
</dbReference>
<dbReference type="EMBL" id="JALBUF010000002">
    <property type="protein sequence ID" value="MCI0182690.1"/>
    <property type="molecule type" value="Genomic_DNA"/>
</dbReference>
<keyword evidence="8" id="KW-1185">Reference proteome</keyword>
<evidence type="ECO:0000256" key="3">
    <source>
        <dbReference type="ARBA" id="ARBA00022898"/>
    </source>
</evidence>
<dbReference type="Gene3D" id="3.90.1150.10">
    <property type="entry name" value="Aspartate Aminotransferase, domain 1"/>
    <property type="match status" value="1"/>
</dbReference>
<dbReference type="AlphaFoldDB" id="A0A9X1V8D5"/>
<comment type="cofactor">
    <cofactor evidence="1">
        <name>pyridoxal 5'-phosphate</name>
        <dbReference type="ChEBI" id="CHEBI:597326"/>
    </cofactor>
</comment>
<proteinExistence type="inferred from homology"/>